<dbReference type="InterPro" id="IPR041657">
    <property type="entry name" value="HTH_17"/>
</dbReference>
<evidence type="ECO:0000313" key="3">
    <source>
        <dbReference type="EMBL" id="PNV67449.1"/>
    </source>
</evidence>
<dbReference type="SUPFAM" id="SSF46955">
    <property type="entry name" value="Putative DNA-binding domain"/>
    <property type="match status" value="1"/>
</dbReference>
<sequence length="105" mass="11708">METRKTGSTNDRQDLLAEMLGVMARLRAAEEPSPADAEPRRDAGSKGPAGEEWLSVQAACDYVHVSRTTMYRLVREGKLPSHRVRGRILICRETLDRCIKDGLLA</sequence>
<dbReference type="Pfam" id="PF12728">
    <property type="entry name" value="HTH_17"/>
    <property type="match status" value="1"/>
</dbReference>
<evidence type="ECO:0000259" key="2">
    <source>
        <dbReference type="Pfam" id="PF12728"/>
    </source>
</evidence>
<dbReference type="AlphaFoldDB" id="A0A2K2UAZ5"/>
<gene>
    <name evidence="3" type="ORF">C2L71_07510</name>
</gene>
<keyword evidence="4" id="KW-1185">Reference proteome</keyword>
<evidence type="ECO:0000256" key="1">
    <source>
        <dbReference type="SAM" id="MobiDB-lite"/>
    </source>
</evidence>
<dbReference type="InterPro" id="IPR009061">
    <property type="entry name" value="DNA-bd_dom_put_sf"/>
</dbReference>
<dbReference type="EMBL" id="PPEK01000008">
    <property type="protein sequence ID" value="PNV67449.1"/>
    <property type="molecule type" value="Genomic_DNA"/>
</dbReference>
<dbReference type="NCBIfam" id="TIGR01764">
    <property type="entry name" value="excise"/>
    <property type="match status" value="1"/>
</dbReference>
<dbReference type="OrthoDB" id="3175318at2"/>
<comment type="caution">
    <text evidence="3">The sequence shown here is derived from an EMBL/GenBank/DDBJ whole genome shotgun (WGS) entry which is preliminary data.</text>
</comment>
<protein>
    <recommendedName>
        <fullName evidence="2">Helix-turn-helix domain-containing protein</fullName>
    </recommendedName>
</protein>
<dbReference type="RefSeq" id="WP_103265163.1">
    <property type="nucleotide sequence ID" value="NZ_CABMLE010000008.1"/>
</dbReference>
<organism evidence="3 4">
    <name type="scientific">Enteroscipio rubneri</name>
    <dbReference type="NCBI Taxonomy" id="2070686"/>
    <lineage>
        <taxon>Bacteria</taxon>
        <taxon>Bacillati</taxon>
        <taxon>Actinomycetota</taxon>
        <taxon>Coriobacteriia</taxon>
        <taxon>Eggerthellales</taxon>
        <taxon>Eggerthellaceae</taxon>
        <taxon>Enteroscipio</taxon>
    </lineage>
</organism>
<dbReference type="Proteomes" id="UP000236197">
    <property type="component" value="Unassembled WGS sequence"/>
</dbReference>
<name>A0A2K2UAZ5_9ACTN</name>
<feature type="region of interest" description="Disordered" evidence="1">
    <location>
        <begin position="28"/>
        <end position="49"/>
    </location>
</feature>
<dbReference type="InterPro" id="IPR010093">
    <property type="entry name" value="SinI_DNA-bd"/>
</dbReference>
<reference evidence="4" key="1">
    <citation type="submission" date="2018-01" db="EMBL/GenBank/DDBJ databases">
        <title>Rubneribacter badeniensis gen. nov., sp. nov., and Colonibacter rubneri, gen. nov., sp. nov., WGS of new members of the Eggerthellaceae.</title>
        <authorList>
            <person name="Danylec N."/>
            <person name="Stoll D.A."/>
            <person name="Doetsch A."/>
            <person name="Kulling S.E."/>
            <person name="Huch M."/>
        </authorList>
    </citation>
    <scope>NUCLEOTIDE SEQUENCE [LARGE SCALE GENOMIC DNA]</scope>
    <source>
        <strain evidence="4">ResAG-96</strain>
    </source>
</reference>
<accession>A0A2K2UAZ5</accession>
<feature type="domain" description="Helix-turn-helix" evidence="2">
    <location>
        <begin position="53"/>
        <end position="98"/>
    </location>
</feature>
<proteinExistence type="predicted"/>
<dbReference type="GO" id="GO:0003677">
    <property type="term" value="F:DNA binding"/>
    <property type="evidence" value="ECO:0007669"/>
    <property type="project" value="InterPro"/>
</dbReference>
<dbReference type="GeneID" id="78360613"/>
<evidence type="ECO:0000313" key="4">
    <source>
        <dbReference type="Proteomes" id="UP000236197"/>
    </source>
</evidence>